<organism evidence="1">
    <name type="scientific">Cacopsylla melanoneura</name>
    <dbReference type="NCBI Taxonomy" id="428564"/>
    <lineage>
        <taxon>Eukaryota</taxon>
        <taxon>Metazoa</taxon>
        <taxon>Ecdysozoa</taxon>
        <taxon>Arthropoda</taxon>
        <taxon>Hexapoda</taxon>
        <taxon>Insecta</taxon>
        <taxon>Pterygota</taxon>
        <taxon>Neoptera</taxon>
        <taxon>Paraneoptera</taxon>
        <taxon>Hemiptera</taxon>
        <taxon>Sternorrhyncha</taxon>
        <taxon>Psylloidea</taxon>
        <taxon>Psyllidae</taxon>
        <taxon>Psyllinae</taxon>
        <taxon>Cacopsylla</taxon>
    </lineage>
</organism>
<proteinExistence type="predicted"/>
<evidence type="ECO:0000313" key="1">
    <source>
        <dbReference type="EMBL" id="CAG6745279.1"/>
    </source>
</evidence>
<sequence>MTSDLNLSRVTPSYTPLLCQSNLLQSVQTLVPSLVVRLTRSDVNRHWMATLPNLESCALWEKMRRCIRPCTSGTKQGNTALNQAGKSTSISILISSAVHVRTVSVLLRDMNNSWPVKVAYQSVIRMLIGRISFITPLEWG</sequence>
<dbReference type="AlphaFoldDB" id="A0A8D8ZCT9"/>
<dbReference type="EMBL" id="HBUF01489414">
    <property type="protein sequence ID" value="CAG6745279.1"/>
    <property type="molecule type" value="Transcribed_RNA"/>
</dbReference>
<protein>
    <submittedName>
        <fullName evidence="1">Uncharacterized protein</fullName>
    </submittedName>
</protein>
<name>A0A8D8ZCT9_9HEMI</name>
<accession>A0A8D8ZCT9</accession>
<reference evidence="1" key="1">
    <citation type="submission" date="2021-05" db="EMBL/GenBank/DDBJ databases">
        <authorList>
            <person name="Alioto T."/>
            <person name="Alioto T."/>
            <person name="Gomez Garrido J."/>
        </authorList>
    </citation>
    <scope>NUCLEOTIDE SEQUENCE</scope>
</reference>